<protein>
    <submittedName>
        <fullName evidence="1">Uncharacterized protein</fullName>
    </submittedName>
</protein>
<keyword evidence="2" id="KW-1185">Reference proteome</keyword>
<name>A0ACC8XB51_9FIRM</name>
<gene>
    <name evidence="1" type="ORF">AN396_07755</name>
</gene>
<proteinExistence type="predicted"/>
<accession>A0ACC8XB51</accession>
<evidence type="ECO:0000313" key="2">
    <source>
        <dbReference type="Proteomes" id="UP000188605"/>
    </source>
</evidence>
<reference evidence="1" key="1">
    <citation type="submission" date="2016-08" db="EMBL/GenBank/DDBJ databases">
        <authorList>
            <person name="Ngugi D.K."/>
            <person name="Miyake S."/>
            <person name="Stingl U."/>
        </authorList>
    </citation>
    <scope>NUCLEOTIDE SEQUENCE</scope>
    <source>
        <strain evidence="1">SCG-B11WGA-EpuloA1</strain>
    </source>
</reference>
<sequence>MKKFASVLLSLTLLLSGCTSASQAEEVSSATETQTETKETEVKEIEPTEAEVTEIEPKEVVEEVEPIYIPGEYSATAQGYGGQVEVTVTVDETAITDVVINGAEETPAIGGTAIDKIKATILEGNTTVDVISGATITSQAVSSALDIALTLARGEEITSTMVQDGEYLTRAMGYKDWIYITTTFRDGKIASCVLTSHDETMGIGNYGASRMPKRIADAQSLNVDTVSGATVSSNAVKQAVRLAIEEAGGTVSDFEKEVIRETTEEKEELHTEVVVVGAGTAGLVVGTKLAEEGVDVLLFEKMEIPGGSMGTTYSGIMNSYSQITSNHALGAEQNSPSWNMEILLPIFKNYITPEYDRYDGEQPYQRVMLEAAGEVVDWFRDMGMGFSSMGYFEGGTQYGLTPYLAPGTYNGGAGYGAMYLADRLTKLDAPIEYNTEVTELITNEQNEVIGVKAISKNGKEWTVYADAVVLATGGFAENPEMVAEHYPQYAGIDFNANPGSTGEGILMAQEIGAGIETMGRELGAFMSEYGTTYSLAFMHQSTPGILVDTTGYEFGNIMSSNHHVLSHALVNPEHGGEFYYVYDEQAAQSTKDYDAYGFSYKALFDRPSTNHYTTVAEASEALDIPGLQEAIDKNNVAALAGEKNEFGRGNLPYIETRDGIWITRVMPTLYLTTGGLVADTETHVIDTEGNIIKGLYGIGDVVGSVEEKDGKRYGNGFDQALAYGYVAADVIIRDMKEQQE</sequence>
<dbReference type="Proteomes" id="UP000188605">
    <property type="component" value="Unassembled WGS sequence"/>
</dbReference>
<comment type="caution">
    <text evidence="1">The sequence shown here is derived from an EMBL/GenBank/DDBJ whole genome shotgun (WGS) entry which is preliminary data.</text>
</comment>
<organism evidence="1 2">
    <name type="scientific">Candidatus Epulonipiscium fishelsonii</name>
    <dbReference type="NCBI Taxonomy" id="77094"/>
    <lineage>
        <taxon>Bacteria</taxon>
        <taxon>Bacillati</taxon>
        <taxon>Bacillota</taxon>
        <taxon>Clostridia</taxon>
        <taxon>Lachnospirales</taxon>
        <taxon>Lachnospiraceae</taxon>
        <taxon>Candidatus Epulonipiscium</taxon>
    </lineage>
</organism>
<evidence type="ECO:0000313" key="1">
    <source>
        <dbReference type="EMBL" id="ONI39644.1"/>
    </source>
</evidence>
<dbReference type="EMBL" id="LJDB01000062">
    <property type="protein sequence ID" value="ONI39644.1"/>
    <property type="molecule type" value="Genomic_DNA"/>
</dbReference>